<dbReference type="InterPro" id="IPR039418">
    <property type="entry name" value="LexA-like"/>
</dbReference>
<dbReference type="InterPro" id="IPR015927">
    <property type="entry name" value="Peptidase_S24_S26A/B/C"/>
</dbReference>
<accession>A0A9D1PU24</accession>
<protein>
    <recommendedName>
        <fullName evidence="1">Peptidase S24/S26A/S26B/S26C domain-containing protein</fullName>
    </recommendedName>
</protein>
<reference evidence="2" key="1">
    <citation type="journal article" date="2021" name="PeerJ">
        <title>Extensive microbial diversity within the chicken gut microbiome revealed by metagenomics and culture.</title>
        <authorList>
            <person name="Gilroy R."/>
            <person name="Ravi A."/>
            <person name="Getino M."/>
            <person name="Pursley I."/>
            <person name="Horton D.L."/>
            <person name="Alikhan N.F."/>
            <person name="Baker D."/>
            <person name="Gharbi K."/>
            <person name="Hall N."/>
            <person name="Watson M."/>
            <person name="Adriaenssens E.M."/>
            <person name="Foster-Nyarko E."/>
            <person name="Jarju S."/>
            <person name="Secka A."/>
            <person name="Antonio M."/>
            <person name="Oren A."/>
            <person name="Chaudhuri R.R."/>
            <person name="La Ragione R."/>
            <person name="Hildebrand F."/>
            <person name="Pallen M.J."/>
        </authorList>
    </citation>
    <scope>NUCLEOTIDE SEQUENCE</scope>
    <source>
        <strain evidence="2">Gambia11-129</strain>
    </source>
</reference>
<dbReference type="InterPro" id="IPR036388">
    <property type="entry name" value="WH-like_DNA-bd_sf"/>
</dbReference>
<dbReference type="InterPro" id="IPR036390">
    <property type="entry name" value="WH_DNA-bd_sf"/>
</dbReference>
<dbReference type="Proteomes" id="UP000823936">
    <property type="component" value="Unassembled WGS sequence"/>
</dbReference>
<comment type="caution">
    <text evidence="2">The sequence shown here is derived from an EMBL/GenBank/DDBJ whole genome shotgun (WGS) entry which is preliminary data.</text>
</comment>
<dbReference type="InterPro" id="IPR036286">
    <property type="entry name" value="LexA/Signal_pep-like_sf"/>
</dbReference>
<dbReference type="CDD" id="cd06529">
    <property type="entry name" value="S24_LexA-like"/>
    <property type="match status" value="1"/>
</dbReference>
<dbReference type="SUPFAM" id="SSF46785">
    <property type="entry name" value="Winged helix' DNA-binding domain"/>
    <property type="match status" value="1"/>
</dbReference>
<dbReference type="Pfam" id="PF00717">
    <property type="entry name" value="Peptidase_S24"/>
    <property type="match status" value="1"/>
</dbReference>
<evidence type="ECO:0000313" key="2">
    <source>
        <dbReference type="EMBL" id="HIV99110.1"/>
    </source>
</evidence>
<proteinExistence type="predicted"/>
<feature type="domain" description="Peptidase S24/S26A/S26B/S26C" evidence="1">
    <location>
        <begin position="90"/>
        <end position="175"/>
    </location>
</feature>
<dbReference type="EMBL" id="DXHU01000019">
    <property type="protein sequence ID" value="HIV99110.1"/>
    <property type="molecule type" value="Genomic_DNA"/>
</dbReference>
<sequence length="183" mass="20652">MIKITKKQEALLSAIKEYLAEEGCYPHLEKLSHLLSRSKSSVYQSMKSLIEKGFLEKDGRAYRLSKDERNGLFCIRVPFYDSNEFIYVPSIPASSFAIKVFSDDMSGGGIKRGDTAIFGSDLSELKNGDIVLAKLSDELYIRRFYRRPEGSVDLIPENDSIGKIASYSVEIKGRLLLIVRKVL</sequence>
<evidence type="ECO:0000313" key="3">
    <source>
        <dbReference type="Proteomes" id="UP000823936"/>
    </source>
</evidence>
<name>A0A9D1PU24_9SPIO</name>
<dbReference type="Gene3D" id="1.10.10.10">
    <property type="entry name" value="Winged helix-like DNA-binding domain superfamily/Winged helix DNA-binding domain"/>
    <property type="match status" value="1"/>
</dbReference>
<dbReference type="SUPFAM" id="SSF51306">
    <property type="entry name" value="LexA/Signal peptidase"/>
    <property type="match status" value="1"/>
</dbReference>
<gene>
    <name evidence="2" type="ORF">IAB12_04980</name>
</gene>
<evidence type="ECO:0000259" key="1">
    <source>
        <dbReference type="Pfam" id="PF00717"/>
    </source>
</evidence>
<reference evidence="2" key="2">
    <citation type="submission" date="2021-04" db="EMBL/GenBank/DDBJ databases">
        <authorList>
            <person name="Gilroy R."/>
        </authorList>
    </citation>
    <scope>NUCLEOTIDE SEQUENCE</scope>
    <source>
        <strain evidence="2">Gambia11-129</strain>
    </source>
</reference>
<dbReference type="Gene3D" id="2.10.109.10">
    <property type="entry name" value="Umud Fragment, subunit A"/>
    <property type="match status" value="1"/>
</dbReference>
<dbReference type="AlphaFoldDB" id="A0A9D1PU24"/>
<organism evidence="2 3">
    <name type="scientific">Candidatus Ornithospirochaeta avicola</name>
    <dbReference type="NCBI Taxonomy" id="2840896"/>
    <lineage>
        <taxon>Bacteria</taxon>
        <taxon>Pseudomonadati</taxon>
        <taxon>Spirochaetota</taxon>
        <taxon>Spirochaetia</taxon>
        <taxon>Spirochaetales</taxon>
        <taxon>Spirochaetaceae</taxon>
        <taxon>Spirochaetaceae incertae sedis</taxon>
        <taxon>Candidatus Ornithospirochaeta</taxon>
    </lineage>
</organism>
<dbReference type="Pfam" id="PF13730">
    <property type="entry name" value="HTH_36"/>
    <property type="match status" value="1"/>
</dbReference>